<gene>
    <name evidence="1" type="ORF">NDU88_007753</name>
</gene>
<dbReference type="AlphaFoldDB" id="A0AAV7VUQ4"/>
<proteinExistence type="predicted"/>
<dbReference type="Proteomes" id="UP001066276">
    <property type="component" value="Chromosome 2_1"/>
</dbReference>
<protein>
    <submittedName>
        <fullName evidence="1">Uncharacterized protein</fullName>
    </submittedName>
</protein>
<sequence length="180" mass="20701">MLQTEALVDPILCWEFRKVVMDYFMSNWTMVTDREVEWDTMKVPGMERWSETQSGGKLLEKGHLAGLQLEAPEMGTQNAPLLEAHRAVARTWDRLDRLVRCDYCQMLHCEGTKSGRLPAWLLKRERTPVMNSLILLDGSIARTQTEINSILRDHLRAVYDVGGTHGLEQARAFLYQMPLP</sequence>
<organism evidence="1 2">
    <name type="scientific">Pleurodeles waltl</name>
    <name type="common">Iberian ribbed newt</name>
    <dbReference type="NCBI Taxonomy" id="8319"/>
    <lineage>
        <taxon>Eukaryota</taxon>
        <taxon>Metazoa</taxon>
        <taxon>Chordata</taxon>
        <taxon>Craniata</taxon>
        <taxon>Vertebrata</taxon>
        <taxon>Euteleostomi</taxon>
        <taxon>Amphibia</taxon>
        <taxon>Batrachia</taxon>
        <taxon>Caudata</taxon>
        <taxon>Salamandroidea</taxon>
        <taxon>Salamandridae</taxon>
        <taxon>Pleurodelinae</taxon>
        <taxon>Pleurodeles</taxon>
    </lineage>
</organism>
<accession>A0AAV7VUQ4</accession>
<reference evidence="1" key="1">
    <citation type="journal article" date="2022" name="bioRxiv">
        <title>Sequencing and chromosome-scale assembly of the giantPleurodeles waltlgenome.</title>
        <authorList>
            <person name="Brown T."/>
            <person name="Elewa A."/>
            <person name="Iarovenko S."/>
            <person name="Subramanian E."/>
            <person name="Araus A.J."/>
            <person name="Petzold A."/>
            <person name="Susuki M."/>
            <person name="Suzuki K.-i.T."/>
            <person name="Hayashi T."/>
            <person name="Toyoda A."/>
            <person name="Oliveira C."/>
            <person name="Osipova E."/>
            <person name="Leigh N.D."/>
            <person name="Simon A."/>
            <person name="Yun M.H."/>
        </authorList>
    </citation>
    <scope>NUCLEOTIDE SEQUENCE</scope>
    <source>
        <strain evidence="1">20211129_DDA</strain>
        <tissue evidence="1">Liver</tissue>
    </source>
</reference>
<name>A0AAV7VUQ4_PLEWA</name>
<dbReference type="EMBL" id="JANPWB010000003">
    <property type="protein sequence ID" value="KAJ1203972.1"/>
    <property type="molecule type" value="Genomic_DNA"/>
</dbReference>
<comment type="caution">
    <text evidence="1">The sequence shown here is derived from an EMBL/GenBank/DDBJ whole genome shotgun (WGS) entry which is preliminary data.</text>
</comment>
<evidence type="ECO:0000313" key="1">
    <source>
        <dbReference type="EMBL" id="KAJ1203972.1"/>
    </source>
</evidence>
<keyword evidence="2" id="KW-1185">Reference proteome</keyword>
<evidence type="ECO:0000313" key="2">
    <source>
        <dbReference type="Proteomes" id="UP001066276"/>
    </source>
</evidence>